<proteinExistence type="inferred from homology"/>
<dbReference type="EMBL" id="VBPA01000312">
    <property type="protein sequence ID" value="TMQ69312.1"/>
    <property type="molecule type" value="Genomic_DNA"/>
</dbReference>
<feature type="transmembrane region" description="Helical" evidence="7">
    <location>
        <begin position="294"/>
        <end position="320"/>
    </location>
</feature>
<feature type="transmembrane region" description="Helical" evidence="7">
    <location>
        <begin position="341"/>
        <end position="362"/>
    </location>
</feature>
<dbReference type="PANTHER" id="PTHR30572:SF4">
    <property type="entry name" value="ABC TRANSPORTER PERMEASE YTRF"/>
    <property type="match status" value="1"/>
</dbReference>
<name>A0A538U0A9_UNCEI</name>
<dbReference type="GO" id="GO:0005886">
    <property type="term" value="C:plasma membrane"/>
    <property type="evidence" value="ECO:0007669"/>
    <property type="project" value="UniProtKB-SubCell"/>
</dbReference>
<accession>A0A538U0A9</accession>
<evidence type="ECO:0000256" key="6">
    <source>
        <dbReference type="ARBA" id="ARBA00038076"/>
    </source>
</evidence>
<comment type="similarity">
    <text evidence="6">Belongs to the ABC-4 integral membrane protein family.</text>
</comment>
<evidence type="ECO:0000256" key="2">
    <source>
        <dbReference type="ARBA" id="ARBA00022475"/>
    </source>
</evidence>
<evidence type="ECO:0000259" key="9">
    <source>
        <dbReference type="Pfam" id="PF12704"/>
    </source>
</evidence>
<dbReference type="Pfam" id="PF12704">
    <property type="entry name" value="MacB_PCD"/>
    <property type="match status" value="1"/>
</dbReference>
<feature type="domain" description="ABC3 transporter permease C-terminal" evidence="8">
    <location>
        <begin position="299"/>
        <end position="411"/>
    </location>
</feature>
<keyword evidence="3 7" id="KW-0812">Transmembrane</keyword>
<protein>
    <submittedName>
        <fullName evidence="10">ABC transporter permease</fullName>
    </submittedName>
</protein>
<dbReference type="InterPro" id="IPR003838">
    <property type="entry name" value="ABC3_permease_C"/>
</dbReference>
<evidence type="ECO:0000259" key="8">
    <source>
        <dbReference type="Pfam" id="PF02687"/>
    </source>
</evidence>
<dbReference type="Pfam" id="PF02687">
    <property type="entry name" value="FtsX"/>
    <property type="match status" value="1"/>
</dbReference>
<evidence type="ECO:0000313" key="10">
    <source>
        <dbReference type="EMBL" id="TMQ69312.1"/>
    </source>
</evidence>
<comment type="subcellular location">
    <subcellularLocation>
        <location evidence="1">Cell membrane</location>
        <topology evidence="1">Multi-pass membrane protein</topology>
    </subcellularLocation>
</comment>
<dbReference type="AlphaFoldDB" id="A0A538U0A9"/>
<reference evidence="10 11" key="1">
    <citation type="journal article" date="2019" name="Nat. Microbiol.">
        <title>Mediterranean grassland soil C-N compound turnover is dependent on rainfall and depth, and is mediated by genomically divergent microorganisms.</title>
        <authorList>
            <person name="Diamond S."/>
            <person name="Andeer P.F."/>
            <person name="Li Z."/>
            <person name="Crits-Christoph A."/>
            <person name="Burstein D."/>
            <person name="Anantharaman K."/>
            <person name="Lane K.R."/>
            <person name="Thomas B.C."/>
            <person name="Pan C."/>
            <person name="Northen T.R."/>
            <person name="Banfield J.F."/>
        </authorList>
    </citation>
    <scope>NUCLEOTIDE SEQUENCE [LARGE SCALE GENOMIC DNA]</scope>
    <source>
        <strain evidence="10">WS_10</strain>
    </source>
</reference>
<evidence type="ECO:0000256" key="3">
    <source>
        <dbReference type="ARBA" id="ARBA00022692"/>
    </source>
</evidence>
<dbReference type="PANTHER" id="PTHR30572">
    <property type="entry name" value="MEMBRANE COMPONENT OF TRANSPORTER-RELATED"/>
    <property type="match status" value="1"/>
</dbReference>
<dbReference type="GO" id="GO:0022857">
    <property type="term" value="F:transmembrane transporter activity"/>
    <property type="evidence" value="ECO:0007669"/>
    <property type="project" value="TreeGrafter"/>
</dbReference>
<dbReference type="Proteomes" id="UP000319836">
    <property type="component" value="Unassembled WGS sequence"/>
</dbReference>
<sequence>MFARMVWRSLLARRARVGLGLTAVALGTGMAVALATVALRVGDDVALALRAAGPNFLIQPRGASWAPDLGGAEIAPGRAANGFDETAVADLKRSFWKNNILEATPEISLALVAEGRPIVLVGTWFEHRVPTDEGAWSTGLHGLRPSWSVAGRWPHEGEAAVALGRRAAERLRARAGDTLHLALDDRRLALRVCGILAADGVDDERAWTSLAFAQSLAGRKGRIDRVWMSALVRPGPRTTPPDAAKDPKGYERYMCTAYPSVVAAELSRRLPGAEVIPATERIAGEAHIVTRLTLLMILLTGAALTASILGLLSTTTATVVERAAELALLRAVGASPRQLASLLLGETALIALAGGLLGWGLGGLAASVMRGGAFSLGAFQPVLLPVALLIAGVVGLLGTWAPLRMALRLDPARVLHG</sequence>
<evidence type="ECO:0000256" key="5">
    <source>
        <dbReference type="ARBA" id="ARBA00023136"/>
    </source>
</evidence>
<evidence type="ECO:0000256" key="7">
    <source>
        <dbReference type="SAM" id="Phobius"/>
    </source>
</evidence>
<comment type="caution">
    <text evidence="10">The sequence shown here is derived from an EMBL/GenBank/DDBJ whole genome shotgun (WGS) entry which is preliminary data.</text>
</comment>
<keyword evidence="4 7" id="KW-1133">Transmembrane helix</keyword>
<evidence type="ECO:0000256" key="1">
    <source>
        <dbReference type="ARBA" id="ARBA00004651"/>
    </source>
</evidence>
<organism evidence="10 11">
    <name type="scientific">Eiseniibacteriota bacterium</name>
    <dbReference type="NCBI Taxonomy" id="2212470"/>
    <lineage>
        <taxon>Bacteria</taxon>
        <taxon>Candidatus Eiseniibacteriota</taxon>
    </lineage>
</organism>
<evidence type="ECO:0000313" key="11">
    <source>
        <dbReference type="Proteomes" id="UP000319836"/>
    </source>
</evidence>
<keyword evidence="5 7" id="KW-0472">Membrane</keyword>
<keyword evidence="2" id="KW-1003">Cell membrane</keyword>
<feature type="domain" description="MacB-like periplasmic core" evidence="9">
    <location>
        <begin position="22"/>
        <end position="244"/>
    </location>
</feature>
<dbReference type="InterPro" id="IPR050250">
    <property type="entry name" value="Macrolide_Exporter_MacB"/>
</dbReference>
<gene>
    <name evidence="10" type="ORF">E6K80_12165</name>
</gene>
<feature type="transmembrane region" description="Helical" evidence="7">
    <location>
        <begin position="382"/>
        <end position="403"/>
    </location>
</feature>
<dbReference type="InterPro" id="IPR025857">
    <property type="entry name" value="MacB_PCD"/>
</dbReference>
<evidence type="ECO:0000256" key="4">
    <source>
        <dbReference type="ARBA" id="ARBA00022989"/>
    </source>
</evidence>